<proteinExistence type="inferred from homology"/>
<organism evidence="13 18">
    <name type="scientific">Bacillus cereus</name>
    <dbReference type="NCBI Taxonomy" id="1396"/>
    <lineage>
        <taxon>Bacteria</taxon>
        <taxon>Bacillati</taxon>
        <taxon>Bacillota</taxon>
        <taxon>Bacilli</taxon>
        <taxon>Bacillales</taxon>
        <taxon>Bacillaceae</taxon>
        <taxon>Bacillus</taxon>
        <taxon>Bacillus cereus group</taxon>
    </lineage>
</organism>
<dbReference type="Proteomes" id="UP000225766">
    <property type="component" value="Unassembled WGS sequence"/>
</dbReference>
<evidence type="ECO:0000313" key="12">
    <source>
        <dbReference type="EMBL" id="PFK44131.1"/>
    </source>
</evidence>
<evidence type="ECO:0000256" key="7">
    <source>
        <dbReference type="HAMAP-Rule" id="MF_00480"/>
    </source>
</evidence>
<dbReference type="InterPro" id="IPR036823">
    <property type="entry name" value="Ribosomal_uS7_dom_sf"/>
</dbReference>
<evidence type="ECO:0000256" key="1">
    <source>
        <dbReference type="ARBA" id="ARBA00007151"/>
    </source>
</evidence>
<dbReference type="Proteomes" id="UP000075591">
    <property type="component" value="Unassembled WGS sequence"/>
</dbReference>
<dbReference type="GO" id="GO:0006412">
    <property type="term" value="P:translation"/>
    <property type="evidence" value="ECO:0007669"/>
    <property type="project" value="UniProtKB-UniRule"/>
</dbReference>
<evidence type="ECO:0000313" key="13">
    <source>
        <dbReference type="EMBL" id="PFS03259.1"/>
    </source>
</evidence>
<dbReference type="Proteomes" id="UP000242656">
    <property type="component" value="Unassembled WGS sequence"/>
</dbReference>
<accession>A0A063CG68</accession>
<dbReference type="Pfam" id="PF00177">
    <property type="entry name" value="Ribosomal_S7"/>
    <property type="match status" value="1"/>
</dbReference>
<evidence type="ECO:0000313" key="19">
    <source>
        <dbReference type="Proteomes" id="UP000242656"/>
    </source>
</evidence>
<dbReference type="Gene3D" id="1.10.455.10">
    <property type="entry name" value="Ribosomal protein S7 domain"/>
    <property type="match status" value="1"/>
</dbReference>
<evidence type="ECO:0000313" key="15">
    <source>
        <dbReference type="EMBL" id="UYW71246.1"/>
    </source>
</evidence>
<evidence type="ECO:0000256" key="5">
    <source>
        <dbReference type="ARBA" id="ARBA00022980"/>
    </source>
</evidence>
<evidence type="ECO:0000313" key="14">
    <source>
        <dbReference type="EMBL" id="PGT96714.1"/>
    </source>
</evidence>
<dbReference type="NCBIfam" id="TIGR01029">
    <property type="entry name" value="rpsG_bact"/>
    <property type="match status" value="1"/>
</dbReference>
<evidence type="ECO:0000313" key="17">
    <source>
        <dbReference type="Proteomes" id="UP000225766"/>
    </source>
</evidence>
<dbReference type="GO" id="GO:0000049">
    <property type="term" value="F:tRNA binding"/>
    <property type="evidence" value="ECO:0007669"/>
    <property type="project" value="UniProtKB-UniRule"/>
</dbReference>
<dbReference type="GeneID" id="93010947"/>
<dbReference type="AlphaFoldDB" id="A0A063CG68"/>
<dbReference type="GO" id="GO:0015935">
    <property type="term" value="C:small ribosomal subunit"/>
    <property type="evidence" value="ECO:0007669"/>
    <property type="project" value="InterPro"/>
</dbReference>
<dbReference type="Proteomes" id="UP001163707">
    <property type="component" value="Chromosome"/>
</dbReference>
<name>A0A063CG68_BACCE</name>
<evidence type="ECO:0000313" key="18">
    <source>
        <dbReference type="Proteomes" id="UP000226357"/>
    </source>
</evidence>
<reference evidence="15" key="4">
    <citation type="submission" date="2023-02" db="EMBL/GenBank/DDBJ databases">
        <title>Complete Genome Sequence of Bacillus cereus sensu lato isolate BC38B from pepper closely related to the Bacillus anthracis clade.</title>
        <authorList>
            <person name="Abdelli M."/>
            <person name="Cerar Kisek T."/>
            <person name="Falaise C."/>
            <person name="Cumont A."/>
            <person name="Giraud M."/>
            <person name="Chatoux J."/>
            <person name="Rogee S."/>
            <person name="Dadvisard M."/>
            <person name="Larigauderie G."/>
            <person name="Raynaud F."/>
            <person name="Godic Torkar K."/>
            <person name="Ramisse V."/>
        </authorList>
    </citation>
    <scope>NUCLEOTIDE SEQUENCE</scope>
    <source>
        <strain evidence="15">BC38B</strain>
    </source>
</reference>
<reference evidence="10 16" key="1">
    <citation type="submission" date="2015-12" db="EMBL/GenBank/DDBJ databases">
        <title>Bacillus cereus Group isolate.</title>
        <authorList>
            <person name="Kovac J."/>
        </authorList>
    </citation>
    <scope>NUCLEOTIDE SEQUENCE [LARGE SCALE GENOMIC DNA]</scope>
    <source>
        <strain evidence="10 16">FSL W8-0275</strain>
    </source>
</reference>
<reference evidence="11 20" key="3">
    <citation type="submission" date="2020-12" db="EMBL/GenBank/DDBJ databases">
        <title>Genome assembly for a thermostable protease producing Bacillus cereus MAKP1 strain isolated from chicken gut.</title>
        <authorList>
            <person name="Malaviya A."/>
        </authorList>
    </citation>
    <scope>NUCLEOTIDE SEQUENCE [LARGE SCALE GENOMIC DNA]</scope>
    <source>
        <strain evidence="11 20">MAKP1</strain>
    </source>
</reference>
<dbReference type="PATRIC" id="fig|1396.419.peg.3414"/>
<comment type="similarity">
    <text evidence="1 7 8">Belongs to the universal ribosomal protein uS7 family.</text>
</comment>
<evidence type="ECO:0000256" key="6">
    <source>
        <dbReference type="ARBA" id="ARBA00023274"/>
    </source>
</evidence>
<evidence type="ECO:0000256" key="2">
    <source>
        <dbReference type="ARBA" id="ARBA00022555"/>
    </source>
</evidence>
<keyword evidence="5 7" id="KW-0689">Ribosomal protein</keyword>
<dbReference type="EMBL" id="LOMT01000129">
    <property type="protein sequence ID" value="KXX88579.1"/>
    <property type="molecule type" value="Genomic_DNA"/>
</dbReference>
<dbReference type="GO" id="GO:0019843">
    <property type="term" value="F:rRNA binding"/>
    <property type="evidence" value="ECO:0007669"/>
    <property type="project" value="UniProtKB-UniRule"/>
</dbReference>
<dbReference type="GO" id="GO:0003735">
    <property type="term" value="F:structural constituent of ribosome"/>
    <property type="evidence" value="ECO:0007669"/>
    <property type="project" value="InterPro"/>
</dbReference>
<dbReference type="InterPro" id="IPR023798">
    <property type="entry name" value="Ribosomal_uS7_dom"/>
</dbReference>
<keyword evidence="3 7" id="KW-0699">rRNA-binding</keyword>
<dbReference type="InterPro" id="IPR020606">
    <property type="entry name" value="Ribosomal_uS7_CS"/>
</dbReference>
<comment type="subunit">
    <text evidence="7">Part of the 30S ribosomal subunit. Contacts proteins S9 and S11.</text>
</comment>
<dbReference type="SUPFAM" id="SSF47973">
    <property type="entry name" value="Ribosomal protein S7"/>
    <property type="match status" value="1"/>
</dbReference>
<dbReference type="EMBL" id="CP109872">
    <property type="protein sequence ID" value="UYW71246.1"/>
    <property type="molecule type" value="Genomic_DNA"/>
</dbReference>
<dbReference type="PIRSF" id="PIRSF002122">
    <property type="entry name" value="RPS7p_RPS7a_RPS5e_RPS7o"/>
    <property type="match status" value="1"/>
</dbReference>
<dbReference type="Proteomes" id="UP000226357">
    <property type="component" value="Unassembled WGS sequence"/>
</dbReference>
<protein>
    <recommendedName>
        <fullName evidence="7">Small ribosomal subunit protein uS7</fullName>
    </recommendedName>
</protein>
<keyword evidence="2 7" id="KW-0820">tRNA-binding</keyword>
<evidence type="ECO:0000313" key="20">
    <source>
        <dbReference type="Proteomes" id="UP000613452"/>
    </source>
</evidence>
<evidence type="ECO:0000259" key="9">
    <source>
        <dbReference type="Pfam" id="PF00177"/>
    </source>
</evidence>
<dbReference type="EMBL" id="NUWN01000026">
    <property type="protein sequence ID" value="PFK44131.1"/>
    <property type="molecule type" value="Genomic_DNA"/>
</dbReference>
<dbReference type="PROSITE" id="PS00052">
    <property type="entry name" value="RIBOSOMAL_S7"/>
    <property type="match status" value="1"/>
</dbReference>
<reference evidence="17 18" key="2">
    <citation type="submission" date="2017-09" db="EMBL/GenBank/DDBJ databases">
        <title>Large-scale bioinformatics analysis of Bacillus genomes uncovers conserved roles of natural products in bacterial physiology.</title>
        <authorList>
            <consortium name="Agbiome Team Llc"/>
            <person name="Bleich R.M."/>
            <person name="Grubbs K.J."/>
            <person name="Santa Maria K.C."/>
            <person name="Allen S.E."/>
            <person name="Farag S."/>
            <person name="Shank E.A."/>
            <person name="Bowers A."/>
        </authorList>
    </citation>
    <scope>NUCLEOTIDE SEQUENCE [LARGE SCALE GENOMIC DNA]</scope>
    <source>
        <strain evidence="14 17">AFS040105</strain>
        <strain evidence="13 18">AFS067272</strain>
        <strain evidence="12 19">AFS083043</strain>
    </source>
</reference>
<evidence type="ECO:0000256" key="3">
    <source>
        <dbReference type="ARBA" id="ARBA00022730"/>
    </source>
</evidence>
<evidence type="ECO:0000313" key="11">
    <source>
        <dbReference type="EMBL" id="MBK1611587.1"/>
    </source>
</evidence>
<dbReference type="eggNOG" id="COG0049">
    <property type="taxonomic scope" value="Bacteria"/>
</dbReference>
<evidence type="ECO:0000313" key="10">
    <source>
        <dbReference type="EMBL" id="KXX88579.1"/>
    </source>
</evidence>
<dbReference type="OMA" id="DDTHRMA"/>
<dbReference type="FunFam" id="1.10.455.10:FF:000001">
    <property type="entry name" value="30S ribosomal protein S7"/>
    <property type="match status" value="1"/>
</dbReference>
<feature type="domain" description="Small ribosomal subunit protein uS7" evidence="9">
    <location>
        <begin position="2"/>
        <end position="149"/>
    </location>
</feature>
<evidence type="ECO:0000256" key="8">
    <source>
        <dbReference type="RuleBase" id="RU003619"/>
    </source>
</evidence>
<dbReference type="EMBL" id="NVBO01000059">
    <property type="protein sequence ID" value="PFS03259.1"/>
    <property type="molecule type" value="Genomic_DNA"/>
</dbReference>
<gene>
    <name evidence="7 11" type="primary">rpsG</name>
    <name evidence="10" type="ORF">AT274_09275</name>
    <name evidence="14" type="ORF">COD19_26870</name>
    <name evidence="12" type="ORF">COI93_08460</name>
    <name evidence="13" type="ORF">COK38_08050</name>
    <name evidence="11" type="ORF">JCR31_27405</name>
    <name evidence="15" type="ORF">OK229_10480</name>
</gene>
<dbReference type="SMR" id="A0A063CG68"/>
<evidence type="ECO:0000313" key="16">
    <source>
        <dbReference type="Proteomes" id="UP000075591"/>
    </source>
</evidence>
<evidence type="ECO:0000256" key="4">
    <source>
        <dbReference type="ARBA" id="ARBA00022884"/>
    </source>
</evidence>
<dbReference type="PANTHER" id="PTHR11205">
    <property type="entry name" value="RIBOSOMAL PROTEIN S7"/>
    <property type="match status" value="1"/>
</dbReference>
<dbReference type="CDD" id="cd14869">
    <property type="entry name" value="uS7_Bacteria"/>
    <property type="match status" value="1"/>
</dbReference>
<dbReference type="InterPro" id="IPR005717">
    <property type="entry name" value="Ribosomal_uS7_bac/org-type"/>
</dbReference>
<dbReference type="OrthoDB" id="9807653at2"/>
<keyword evidence="6 7" id="KW-0687">Ribonucleoprotein</keyword>
<dbReference type="GeneID" id="83633727"/>
<sequence>MPRKGPVAKRDVLPDPMYNSKLVTRLINKMMVDGKKGKSQTILYNAFDIVSERTGKEPMEVFEQALKNIMPVLEVRARRVGGANYQVPVEVRPERRTTLGLRWLVNYARLRGEKTMEERLANEILDAANNAGASVKKREDTHKMAEANKAFAHYRW</sequence>
<dbReference type="KEGG" id="bcef:BcrFT9_00110"/>
<keyword evidence="4 7" id="KW-0694">RNA-binding</keyword>
<dbReference type="EMBL" id="JAEFBZ010000001">
    <property type="protein sequence ID" value="MBK1611587.1"/>
    <property type="molecule type" value="Genomic_DNA"/>
</dbReference>
<dbReference type="HAMAP" id="MF_00480_B">
    <property type="entry name" value="Ribosomal_uS7_B"/>
    <property type="match status" value="1"/>
</dbReference>
<dbReference type="Proteomes" id="UP000613452">
    <property type="component" value="Unassembled WGS sequence"/>
</dbReference>
<dbReference type="InterPro" id="IPR000235">
    <property type="entry name" value="Ribosomal_uS7"/>
</dbReference>
<dbReference type="EMBL" id="NUMG01000051">
    <property type="protein sequence ID" value="PGT96714.1"/>
    <property type="molecule type" value="Genomic_DNA"/>
</dbReference>
<dbReference type="RefSeq" id="WP_001137493.1">
    <property type="nucleotide sequence ID" value="NZ_AP022857.1"/>
</dbReference>
<comment type="function">
    <text evidence="7">One of the primary rRNA binding proteins, it binds directly to 16S rRNA where it nucleates assembly of the head domain of the 30S subunit. Is located at the subunit interface close to the decoding center, probably blocks exit of the E-site tRNA.</text>
</comment>